<dbReference type="Pfam" id="PF00890">
    <property type="entry name" value="FAD_binding_2"/>
    <property type="match status" value="1"/>
</dbReference>
<reference evidence="5 7" key="1">
    <citation type="submission" date="2015-07" db="EMBL/GenBank/DDBJ databases">
        <authorList>
            <person name="Noorani M."/>
        </authorList>
    </citation>
    <scope>NUCLEOTIDE SEQUENCE [LARGE SCALE GENOMIC DNA]</scope>
    <source>
        <strain evidence="5 7">W1435</strain>
    </source>
</reference>
<dbReference type="KEGG" id="pfus:ADJ77_00165"/>
<dbReference type="InterPro" id="IPR009158">
    <property type="entry name" value="G3P_DH_GlpB_su"/>
</dbReference>
<dbReference type="GO" id="GO:0004368">
    <property type="term" value="F:glycerol-3-phosphate dehydrogenase (quinone) activity"/>
    <property type="evidence" value="ECO:0007669"/>
    <property type="project" value="UniProtKB-EC"/>
</dbReference>
<dbReference type="EC" id="1.1.5.3" evidence="6"/>
<protein>
    <submittedName>
        <fullName evidence="5 6">Glycerol-3-phosphate dehydrogenase</fullName>
        <ecNumber evidence="6">1.1.5.3</ecNumber>
    </submittedName>
</protein>
<dbReference type="AlphaFoldDB" id="A0A0K1NGY2"/>
<dbReference type="SUPFAM" id="SSF51905">
    <property type="entry name" value="FAD/NAD(P)-binding domain"/>
    <property type="match status" value="1"/>
</dbReference>
<evidence type="ECO:0000313" key="8">
    <source>
        <dbReference type="Proteomes" id="UP000682005"/>
    </source>
</evidence>
<dbReference type="STRING" id="1236517.ADJ77_00165"/>
<evidence type="ECO:0000256" key="2">
    <source>
        <dbReference type="ARBA" id="ARBA00022643"/>
    </source>
</evidence>
<organism evidence="5 7">
    <name type="scientific">Prevotella fusca JCM 17724</name>
    <dbReference type="NCBI Taxonomy" id="1236517"/>
    <lineage>
        <taxon>Bacteria</taxon>
        <taxon>Pseudomonadati</taxon>
        <taxon>Bacteroidota</taxon>
        <taxon>Bacteroidia</taxon>
        <taxon>Bacteroidales</taxon>
        <taxon>Prevotellaceae</taxon>
        <taxon>Prevotella</taxon>
    </lineage>
</organism>
<keyword evidence="8" id="KW-1185">Reference proteome</keyword>
<evidence type="ECO:0000256" key="3">
    <source>
        <dbReference type="ARBA" id="ARBA00023002"/>
    </source>
</evidence>
<feature type="domain" description="FAD-dependent oxidoreductase 2 FAD-binding" evidence="4">
    <location>
        <begin position="4"/>
        <end position="400"/>
    </location>
</feature>
<dbReference type="EMBL" id="CP072370">
    <property type="protein sequence ID" value="QUB87278.1"/>
    <property type="molecule type" value="Genomic_DNA"/>
</dbReference>
<evidence type="ECO:0000313" key="5">
    <source>
        <dbReference type="EMBL" id="AKU68339.1"/>
    </source>
</evidence>
<dbReference type="EMBL" id="CP012074">
    <property type="protein sequence ID" value="AKU68339.1"/>
    <property type="molecule type" value="Genomic_DNA"/>
</dbReference>
<evidence type="ECO:0000313" key="6">
    <source>
        <dbReference type="EMBL" id="QUB87278.1"/>
    </source>
</evidence>
<gene>
    <name evidence="6" type="primary">glpB</name>
    <name evidence="5" type="ORF">ADJ77_00165</name>
    <name evidence="6" type="ORF">J5A51_07310</name>
</gene>
<accession>A0A0K1NGY2</accession>
<evidence type="ECO:0000259" key="4">
    <source>
        <dbReference type="Pfam" id="PF00890"/>
    </source>
</evidence>
<dbReference type="GO" id="GO:0009331">
    <property type="term" value="C:glycerol-3-phosphate dehydrogenase (FAD) complex"/>
    <property type="evidence" value="ECO:0007669"/>
    <property type="project" value="InterPro"/>
</dbReference>
<reference evidence="6 8" key="2">
    <citation type="submission" date="2021-03" db="EMBL/GenBank/DDBJ databases">
        <title>Human Oral Microbial Genomes.</title>
        <authorList>
            <person name="Johnston C.D."/>
            <person name="Chen T."/>
            <person name="Dewhirst F.E."/>
        </authorList>
    </citation>
    <scope>NUCLEOTIDE SEQUENCE [LARGE SCALE GENOMIC DNA]</scope>
    <source>
        <strain evidence="6 8">W1435</strain>
    </source>
</reference>
<evidence type="ECO:0000313" key="7">
    <source>
        <dbReference type="Proteomes" id="UP000060345"/>
    </source>
</evidence>
<keyword evidence="1" id="KW-0285">Flavoprotein</keyword>
<dbReference type="InterPro" id="IPR003953">
    <property type="entry name" value="FAD-dep_OxRdtase_2_FAD-bd"/>
</dbReference>
<dbReference type="Gene3D" id="3.50.50.60">
    <property type="entry name" value="FAD/NAD(P)-binding domain"/>
    <property type="match status" value="1"/>
</dbReference>
<dbReference type="PIRSF" id="PIRSF000141">
    <property type="entry name" value="Anaerobic_G3P_dh"/>
    <property type="match status" value="1"/>
</dbReference>
<dbReference type="Proteomes" id="UP000682005">
    <property type="component" value="Chromosome 1"/>
</dbReference>
<proteinExistence type="predicted"/>
<dbReference type="OrthoDB" id="140595at2"/>
<dbReference type="NCBIfam" id="NF003720">
    <property type="entry name" value="PRK05329.1-3"/>
    <property type="match status" value="1"/>
</dbReference>
<dbReference type="Proteomes" id="UP000060345">
    <property type="component" value="Chromosome 1"/>
</dbReference>
<dbReference type="RefSeq" id="WP_025077809.1">
    <property type="nucleotide sequence ID" value="NZ_BAKO01000004.1"/>
</dbReference>
<keyword evidence="3 6" id="KW-0560">Oxidoreductase</keyword>
<dbReference type="NCBIfam" id="NF003719">
    <property type="entry name" value="PRK05329.1-2"/>
    <property type="match status" value="1"/>
</dbReference>
<dbReference type="eggNOG" id="COG3075">
    <property type="taxonomic scope" value="Bacteria"/>
</dbReference>
<keyword evidence="2" id="KW-0288">FMN</keyword>
<name>A0A0K1NGY2_9BACT</name>
<sequence>MRYDTIIIGGGLSGLTAGITLARTGKRVCIVSAGQNSLHFNSGSFDLLGYDNNGEVVERPLDAIPELDDKHPYKKIGAGKIGQLADKAKALLDEAGVKVTGNSAQNHYRFTPLGTLKPAWLTTEGYAVSQQKDVLPWEKTELLNIQGFLDFPTEFIATNLKKHGVDCQVKAFTTDELSRIRKSPTEMRATNIAKVLSNKDALRKAADRINAISGETDVLLMPAVLGFSDDESINELKAMVKKPVEYLATLPPSVSGARTANLLKRLFTRLGGTILVGDTANSGVFKDNRLVSITTDNLPDETLYADEFILATGSFMSHGLQSNYQHVFEPVFNLDVDAAEARSEWTKEDAFTAQPYMEFGVRTDKDFHAIKDGKAVSNLFAIGSVLSGHNGIRLADGTGVSLLTALQVAETITERK</sequence>
<dbReference type="NCBIfam" id="TIGR03378">
    <property type="entry name" value="glycerol3P_GlpB"/>
    <property type="match status" value="1"/>
</dbReference>
<dbReference type="InterPro" id="IPR036188">
    <property type="entry name" value="FAD/NAD-bd_sf"/>
</dbReference>
<evidence type="ECO:0000256" key="1">
    <source>
        <dbReference type="ARBA" id="ARBA00022630"/>
    </source>
</evidence>